<proteinExistence type="predicted"/>
<organism evidence="1 2">
    <name type="scientific">Vreelandella populi</name>
    <dbReference type="NCBI Taxonomy" id="2498858"/>
    <lineage>
        <taxon>Bacteria</taxon>
        <taxon>Pseudomonadati</taxon>
        <taxon>Pseudomonadota</taxon>
        <taxon>Gammaproteobacteria</taxon>
        <taxon>Oceanospirillales</taxon>
        <taxon>Halomonadaceae</taxon>
        <taxon>Vreelandella</taxon>
    </lineage>
</organism>
<dbReference type="RefSeq" id="WP_126950579.1">
    <property type="nucleotide sequence ID" value="NZ_RZHD01000005.1"/>
</dbReference>
<dbReference type="AlphaFoldDB" id="A0A3S0ZEJ1"/>
<gene>
    <name evidence="1" type="ORF">ELY37_11140</name>
</gene>
<dbReference type="OrthoDB" id="5296580at2"/>
<reference evidence="1 2" key="1">
    <citation type="submission" date="2018-12" db="EMBL/GenBank/DDBJ databases">
        <title>three novel Halomonas strain isolated from plants.</title>
        <authorList>
            <person name="Sun C."/>
        </authorList>
    </citation>
    <scope>NUCLEOTIDE SEQUENCE [LARGE SCALE GENOMIC DNA]</scope>
    <source>
        <strain evidence="1 2">RC</strain>
    </source>
</reference>
<evidence type="ECO:0000313" key="2">
    <source>
        <dbReference type="Proteomes" id="UP000286912"/>
    </source>
</evidence>
<dbReference type="Proteomes" id="UP000286912">
    <property type="component" value="Unassembled WGS sequence"/>
</dbReference>
<accession>A0A3S0ZEJ1</accession>
<protein>
    <submittedName>
        <fullName evidence="1">Pilus assembly protein PilP</fullName>
    </submittedName>
</protein>
<dbReference type="InterPro" id="IPR007446">
    <property type="entry name" value="PilP"/>
</dbReference>
<dbReference type="EMBL" id="RZHD01000005">
    <property type="protein sequence ID" value="RUR46514.1"/>
    <property type="molecule type" value="Genomic_DNA"/>
</dbReference>
<sequence>MKWLISLLGMLWLAGCADSELERLDVTLAELRHLSQTRATDASAHDVIEPFSITSSVTYRYAESRSPFQLLDATAERDPSIALDALAPQTPRPLEPLEHFTLAELRLVGTLVMGEQRVALIETPEGQVTSAPQGAYVGSDKGRITQITRQEVRIAERISTPQGWQARTASLVLDAR</sequence>
<dbReference type="Gene3D" id="2.30.30.830">
    <property type="match status" value="1"/>
</dbReference>
<name>A0A3S0ZEJ1_9GAMM</name>
<dbReference type="Pfam" id="PF04351">
    <property type="entry name" value="PilP"/>
    <property type="match status" value="1"/>
</dbReference>
<keyword evidence="2" id="KW-1185">Reference proteome</keyword>
<dbReference type="PROSITE" id="PS51257">
    <property type="entry name" value="PROKAR_LIPOPROTEIN"/>
    <property type="match status" value="1"/>
</dbReference>
<comment type="caution">
    <text evidence="1">The sequence shown here is derived from an EMBL/GenBank/DDBJ whole genome shotgun (WGS) entry which is preliminary data.</text>
</comment>
<evidence type="ECO:0000313" key="1">
    <source>
        <dbReference type="EMBL" id="RUR46514.1"/>
    </source>
</evidence>